<dbReference type="GO" id="GO:0045490">
    <property type="term" value="P:pectin catabolic process"/>
    <property type="evidence" value="ECO:0007669"/>
    <property type="project" value="UniProtKB-UniRule"/>
</dbReference>
<dbReference type="GO" id="GO:0030599">
    <property type="term" value="F:pectinesterase activity"/>
    <property type="evidence" value="ECO:0007669"/>
    <property type="project" value="UniProtKB-UniRule"/>
</dbReference>
<organism evidence="15">
    <name type="scientific">Glycine soja</name>
    <name type="common">Wild soybean</name>
    <dbReference type="NCBI Taxonomy" id="3848"/>
    <lineage>
        <taxon>Eukaryota</taxon>
        <taxon>Viridiplantae</taxon>
        <taxon>Streptophyta</taxon>
        <taxon>Embryophyta</taxon>
        <taxon>Tracheophyta</taxon>
        <taxon>Spermatophyta</taxon>
        <taxon>Magnoliopsida</taxon>
        <taxon>eudicotyledons</taxon>
        <taxon>Gunneridae</taxon>
        <taxon>Pentapetalae</taxon>
        <taxon>rosids</taxon>
        <taxon>fabids</taxon>
        <taxon>Fabales</taxon>
        <taxon>Fabaceae</taxon>
        <taxon>Papilionoideae</taxon>
        <taxon>50 kb inversion clade</taxon>
        <taxon>NPAAA clade</taxon>
        <taxon>indigoferoid/millettioid clade</taxon>
        <taxon>Phaseoleae</taxon>
        <taxon>Glycine</taxon>
        <taxon>Glycine subgen. Soja</taxon>
    </lineage>
</organism>
<evidence type="ECO:0000256" key="5">
    <source>
        <dbReference type="ARBA" id="ARBA00022512"/>
    </source>
</evidence>
<dbReference type="InterPro" id="IPR012334">
    <property type="entry name" value="Pectin_lyas_fold"/>
</dbReference>
<dbReference type="InterPro" id="IPR018040">
    <property type="entry name" value="Pectinesterase_Tyr_AS"/>
</dbReference>
<protein>
    <recommendedName>
        <fullName evidence="4 11">Pectinesterase</fullName>
        <ecNumber evidence="4 11">3.1.1.11</ecNumber>
    </recommendedName>
</protein>
<keyword evidence="11" id="KW-0961">Cell wall biogenesis/degradation</keyword>
<evidence type="ECO:0000259" key="14">
    <source>
        <dbReference type="Pfam" id="PF01095"/>
    </source>
</evidence>
<dbReference type="PANTHER" id="PTHR31321">
    <property type="entry name" value="ACYL-COA THIOESTER HYDROLASE YBHC-RELATED"/>
    <property type="match status" value="1"/>
</dbReference>
<evidence type="ECO:0000256" key="10">
    <source>
        <dbReference type="ARBA" id="ARBA00057335"/>
    </source>
</evidence>
<keyword evidence="7 11" id="KW-0063">Aspartyl esterase</keyword>
<comment type="catalytic activity">
    <reaction evidence="9 11">
        <text>[(1-&gt;4)-alpha-D-galacturonosyl methyl ester](n) + n H2O = [(1-&gt;4)-alpha-D-galacturonosyl](n) + n methanol + n H(+)</text>
        <dbReference type="Rhea" id="RHEA:22380"/>
        <dbReference type="Rhea" id="RHEA-COMP:14570"/>
        <dbReference type="Rhea" id="RHEA-COMP:14573"/>
        <dbReference type="ChEBI" id="CHEBI:15377"/>
        <dbReference type="ChEBI" id="CHEBI:15378"/>
        <dbReference type="ChEBI" id="CHEBI:17790"/>
        <dbReference type="ChEBI" id="CHEBI:140522"/>
        <dbReference type="ChEBI" id="CHEBI:140523"/>
        <dbReference type="EC" id="3.1.1.11"/>
    </reaction>
</comment>
<dbReference type="FunFam" id="2.160.20.10:FF:000013">
    <property type="entry name" value="Pectinesterase"/>
    <property type="match status" value="1"/>
</dbReference>
<comment type="similarity">
    <text evidence="3">Belongs to the pectinesterase family.</text>
</comment>
<name>A0A0B2Q5X6_GLYSO</name>
<evidence type="ECO:0000256" key="11">
    <source>
        <dbReference type="RuleBase" id="RU000589"/>
    </source>
</evidence>
<dbReference type="SUPFAM" id="SSF51126">
    <property type="entry name" value="Pectin lyase-like"/>
    <property type="match status" value="2"/>
</dbReference>
<dbReference type="EMBL" id="KN660981">
    <property type="protein sequence ID" value="KHN15468.1"/>
    <property type="molecule type" value="Genomic_DNA"/>
</dbReference>
<evidence type="ECO:0000256" key="13">
    <source>
        <dbReference type="SAM" id="Phobius"/>
    </source>
</evidence>
<keyword evidence="11" id="KW-0964">Secreted</keyword>
<reference evidence="15" key="1">
    <citation type="submission" date="2014-07" db="EMBL/GenBank/DDBJ databases">
        <title>Identification of a novel salt tolerance gene in wild soybean by whole-genome sequencing.</title>
        <authorList>
            <person name="Lam H.-M."/>
            <person name="Qi X."/>
            <person name="Li M.-W."/>
            <person name="Liu X."/>
            <person name="Xie M."/>
            <person name="Ni M."/>
            <person name="Xu X."/>
        </authorList>
    </citation>
    <scope>NUCLEOTIDE SEQUENCE [LARGE SCALE GENOMIC DNA]</scope>
    <source>
        <tissue evidence="15">Root</tissue>
    </source>
</reference>
<feature type="domain" description="Pectinesterase catalytic" evidence="14">
    <location>
        <begin position="363"/>
        <end position="454"/>
    </location>
</feature>
<feature type="transmembrane region" description="Helical" evidence="13">
    <location>
        <begin position="459"/>
        <end position="476"/>
    </location>
</feature>
<evidence type="ECO:0000256" key="1">
    <source>
        <dbReference type="ARBA" id="ARBA00004191"/>
    </source>
</evidence>
<feature type="domain" description="Pectinesterase catalytic" evidence="14">
    <location>
        <begin position="40"/>
        <end position="326"/>
    </location>
</feature>
<comment type="function">
    <text evidence="10 11">Acts in the modification of cell walls via demethylesterification of cell wall pectin.</text>
</comment>
<feature type="region of interest" description="Disordered" evidence="12">
    <location>
        <begin position="335"/>
        <end position="355"/>
    </location>
</feature>
<feature type="signal peptide" evidence="11">
    <location>
        <begin position="1"/>
        <end position="24"/>
    </location>
</feature>
<evidence type="ECO:0000256" key="9">
    <source>
        <dbReference type="ARBA" id="ARBA00047928"/>
    </source>
</evidence>
<evidence type="ECO:0000256" key="8">
    <source>
        <dbReference type="ARBA" id="ARBA00023180"/>
    </source>
</evidence>
<keyword evidence="6 11" id="KW-0378">Hydrolase</keyword>
<keyword evidence="13" id="KW-0812">Transmembrane</keyword>
<dbReference type="UniPathway" id="UPA00545">
    <property type="reaction ID" value="UER00823"/>
</dbReference>
<evidence type="ECO:0000313" key="15">
    <source>
        <dbReference type="EMBL" id="KHN15468.1"/>
    </source>
</evidence>
<keyword evidence="13" id="KW-1133">Transmembrane helix</keyword>
<keyword evidence="11" id="KW-0732">Signal</keyword>
<feature type="transmembrane region" description="Helical" evidence="13">
    <location>
        <begin position="483"/>
        <end position="499"/>
    </location>
</feature>
<dbReference type="PROSITE" id="PS00800">
    <property type="entry name" value="PECTINESTERASE_1"/>
    <property type="match status" value="1"/>
</dbReference>
<sequence length="637" mass="71522">MSLHWCCFVCLFLLVGLRAEVANAQFYRNVGNKHLPYWSIVVDQSGHGNFSTIQSAIDSVPSNNRYWVSIKVKAGTYREKVKIPYDKPFIILKGEGKRRTLVEWDDHNDISQSPTFAAMADNLVVKCMSFRNSYNNPINNKHENVPAVAAMVSGDKAYFFRVGFFGVQDTLWDVAGRHYYMLCTMQGAVDFIFGAAQSLFERCSISVIGGALAPGLSGFITAQGRENSQDANGFVFKDCHVFGSGSSYLGRPWRSYARVLFYNTTMTNVVQPSGWTSSDFAGYEGRITFAEYGNFGPGSDPSKRVSWTKKLDLKTIENMASLKFIDTEVLVHANHNHHHHHHHEQRNNKQIANKTSHSSSGTIIVDLSGNGDFSTIQSAIDSISSDNKNWVYIYVKAGTYREKVKISFDKPFIVLEGEGQKNTFVEWDDHDSSAESPTFTTMADNVVVKSISFRVRKQIALFIYFILLKFFFLYIFQNINENVFLYTLVIHILLSHSFFHEDCTISAIDANLGPGIIGFITAQGRTDPNDSNGFVFKQCNIIGNGTTYLGRPWRGYARVIFYNTKMSNIIQPLGWQPWGFAGQEDHITFAEYGNSGPGSDTSKRVSWLKNLDSSTVSKMASTSFIGTDGWLKTLTQL</sequence>
<dbReference type="Proteomes" id="UP000053555">
    <property type="component" value="Unassembled WGS sequence"/>
</dbReference>
<dbReference type="Gene3D" id="2.160.20.10">
    <property type="entry name" value="Single-stranded right-handed beta-helix, Pectin lyase-like"/>
    <property type="match status" value="3"/>
</dbReference>
<gene>
    <name evidence="15" type="ORF">glysoja_036336</name>
</gene>
<evidence type="ECO:0000256" key="7">
    <source>
        <dbReference type="ARBA" id="ARBA00023085"/>
    </source>
</evidence>
<keyword evidence="8" id="KW-0325">Glycoprotein</keyword>
<dbReference type="PANTHER" id="PTHR31321:SF76">
    <property type="entry name" value="PECTINESTERASE 10-RELATED"/>
    <property type="match status" value="1"/>
</dbReference>
<feature type="chain" id="PRO_5005109909" description="Pectinesterase" evidence="11">
    <location>
        <begin position="25"/>
        <end position="637"/>
    </location>
</feature>
<evidence type="ECO:0000256" key="4">
    <source>
        <dbReference type="ARBA" id="ARBA00013229"/>
    </source>
</evidence>
<proteinExistence type="inferred from homology"/>
<evidence type="ECO:0000256" key="3">
    <source>
        <dbReference type="ARBA" id="ARBA00008891"/>
    </source>
</evidence>
<dbReference type="InterPro" id="IPR000070">
    <property type="entry name" value="Pectinesterase_cat"/>
</dbReference>
<dbReference type="AlphaFoldDB" id="A0A0B2Q5X6"/>
<evidence type="ECO:0000256" key="12">
    <source>
        <dbReference type="SAM" id="MobiDB-lite"/>
    </source>
</evidence>
<comment type="pathway">
    <text evidence="2 11">Glycan metabolism; pectin degradation; 2-dehydro-3-deoxy-D-gluconate from pectin: step 1/5.</text>
</comment>
<evidence type="ECO:0000256" key="6">
    <source>
        <dbReference type="ARBA" id="ARBA00022801"/>
    </source>
</evidence>
<comment type="subcellular location">
    <subcellularLocation>
        <location evidence="1 11">Secreted</location>
        <location evidence="1 11">Cell wall</location>
    </subcellularLocation>
</comment>
<dbReference type="EC" id="3.1.1.11" evidence="4 11"/>
<keyword evidence="13" id="KW-0472">Membrane</keyword>
<dbReference type="InterPro" id="IPR011050">
    <property type="entry name" value="Pectin_lyase_fold/virulence"/>
</dbReference>
<accession>A0A0B2Q5X6</accession>
<evidence type="ECO:0000256" key="2">
    <source>
        <dbReference type="ARBA" id="ARBA00005184"/>
    </source>
</evidence>
<keyword evidence="5 11" id="KW-0134">Cell wall</keyword>
<dbReference type="GO" id="GO:0042545">
    <property type="term" value="P:cell wall modification"/>
    <property type="evidence" value="ECO:0007669"/>
    <property type="project" value="UniProtKB-UniRule"/>
</dbReference>
<feature type="domain" description="Pectinesterase catalytic" evidence="14">
    <location>
        <begin position="503"/>
        <end position="626"/>
    </location>
</feature>
<dbReference type="Pfam" id="PF01095">
    <property type="entry name" value="Pectinesterase"/>
    <property type="match status" value="3"/>
</dbReference>
<feature type="compositionally biased region" description="Basic residues" evidence="12">
    <location>
        <begin position="335"/>
        <end position="344"/>
    </location>
</feature>